<evidence type="ECO:0000256" key="12">
    <source>
        <dbReference type="ARBA" id="ARBA00022989"/>
    </source>
</evidence>
<evidence type="ECO:0000256" key="3">
    <source>
        <dbReference type="ARBA" id="ARBA00012438"/>
    </source>
</evidence>
<dbReference type="GO" id="GO:0005524">
    <property type="term" value="F:ATP binding"/>
    <property type="evidence" value="ECO:0007669"/>
    <property type="project" value="UniProtKB-KW"/>
</dbReference>
<comment type="catalytic activity">
    <reaction evidence="1">
        <text>ATP + protein L-histidine = ADP + protein N-phospho-L-histidine.</text>
        <dbReference type="EC" id="2.7.13.3"/>
    </reaction>
</comment>
<evidence type="ECO:0000256" key="1">
    <source>
        <dbReference type="ARBA" id="ARBA00000085"/>
    </source>
</evidence>
<keyword evidence="7" id="KW-0808">Transferase</keyword>
<evidence type="ECO:0000256" key="10">
    <source>
        <dbReference type="ARBA" id="ARBA00022777"/>
    </source>
</evidence>
<evidence type="ECO:0000256" key="11">
    <source>
        <dbReference type="ARBA" id="ARBA00022840"/>
    </source>
</evidence>
<dbReference type="CDD" id="cd00075">
    <property type="entry name" value="HATPase"/>
    <property type="match status" value="1"/>
</dbReference>
<dbReference type="InterPro" id="IPR005467">
    <property type="entry name" value="His_kinase_dom"/>
</dbReference>
<name>A0A1H5WVP5_9RHOB</name>
<organism evidence="18 19">
    <name type="scientific">Jhaorihella thermophila</name>
    <dbReference type="NCBI Taxonomy" id="488547"/>
    <lineage>
        <taxon>Bacteria</taxon>
        <taxon>Pseudomonadati</taxon>
        <taxon>Pseudomonadota</taxon>
        <taxon>Alphaproteobacteria</taxon>
        <taxon>Rhodobacterales</taxon>
        <taxon>Paracoccaceae</taxon>
        <taxon>Jhaorihella</taxon>
    </lineage>
</organism>
<keyword evidence="5" id="KW-0997">Cell inner membrane</keyword>
<evidence type="ECO:0000256" key="9">
    <source>
        <dbReference type="ARBA" id="ARBA00022741"/>
    </source>
</evidence>
<comment type="subcellular location">
    <subcellularLocation>
        <location evidence="2">Cell inner membrane</location>
        <topology evidence="2">Multi-pass membrane protein</topology>
    </subcellularLocation>
</comment>
<dbReference type="Pfam" id="PF00512">
    <property type="entry name" value="HisKA"/>
    <property type="match status" value="1"/>
</dbReference>
<keyword evidence="13" id="KW-0902">Two-component regulatory system</keyword>
<feature type="domain" description="HAMP" evidence="17">
    <location>
        <begin position="182"/>
        <end position="233"/>
    </location>
</feature>
<evidence type="ECO:0000259" key="16">
    <source>
        <dbReference type="PROSITE" id="PS50109"/>
    </source>
</evidence>
<keyword evidence="6" id="KW-0597">Phosphoprotein</keyword>
<dbReference type="RefSeq" id="WP_104008271.1">
    <property type="nucleotide sequence ID" value="NZ_FNVD01000009.1"/>
</dbReference>
<dbReference type="PROSITE" id="PS50885">
    <property type="entry name" value="HAMP"/>
    <property type="match status" value="1"/>
</dbReference>
<dbReference type="InterPro" id="IPR003661">
    <property type="entry name" value="HisK_dim/P_dom"/>
</dbReference>
<evidence type="ECO:0000256" key="6">
    <source>
        <dbReference type="ARBA" id="ARBA00022553"/>
    </source>
</evidence>
<evidence type="ECO:0000313" key="18">
    <source>
        <dbReference type="EMBL" id="SEG03017.1"/>
    </source>
</evidence>
<dbReference type="SMART" id="SM00388">
    <property type="entry name" value="HisKA"/>
    <property type="match status" value="1"/>
</dbReference>
<dbReference type="InterPro" id="IPR003660">
    <property type="entry name" value="HAMP_dom"/>
</dbReference>
<evidence type="ECO:0000256" key="2">
    <source>
        <dbReference type="ARBA" id="ARBA00004429"/>
    </source>
</evidence>
<keyword evidence="12 15" id="KW-1133">Transmembrane helix</keyword>
<dbReference type="Pfam" id="PF02518">
    <property type="entry name" value="HATPase_c"/>
    <property type="match status" value="1"/>
</dbReference>
<evidence type="ECO:0000256" key="8">
    <source>
        <dbReference type="ARBA" id="ARBA00022692"/>
    </source>
</evidence>
<dbReference type="EMBL" id="FNVD01000009">
    <property type="protein sequence ID" value="SEG03017.1"/>
    <property type="molecule type" value="Genomic_DNA"/>
</dbReference>
<dbReference type="SUPFAM" id="SSF55874">
    <property type="entry name" value="ATPase domain of HSP90 chaperone/DNA topoisomerase II/histidine kinase"/>
    <property type="match status" value="1"/>
</dbReference>
<dbReference type="SMART" id="SM00304">
    <property type="entry name" value="HAMP"/>
    <property type="match status" value="1"/>
</dbReference>
<keyword evidence="9" id="KW-0547">Nucleotide-binding</keyword>
<keyword evidence="8 15" id="KW-0812">Transmembrane</keyword>
<keyword evidence="4" id="KW-1003">Cell membrane</keyword>
<dbReference type="PROSITE" id="PS50109">
    <property type="entry name" value="HIS_KIN"/>
    <property type="match status" value="1"/>
</dbReference>
<feature type="domain" description="Histidine kinase" evidence="16">
    <location>
        <begin position="241"/>
        <end position="439"/>
    </location>
</feature>
<dbReference type="Pfam" id="PF00672">
    <property type="entry name" value="HAMP"/>
    <property type="match status" value="1"/>
</dbReference>
<dbReference type="InterPro" id="IPR004358">
    <property type="entry name" value="Sig_transdc_His_kin-like_C"/>
</dbReference>
<feature type="transmembrane region" description="Helical" evidence="15">
    <location>
        <begin position="14"/>
        <end position="39"/>
    </location>
</feature>
<dbReference type="Gene3D" id="3.30.565.10">
    <property type="entry name" value="Histidine kinase-like ATPase, C-terminal domain"/>
    <property type="match status" value="1"/>
</dbReference>
<dbReference type="InterPro" id="IPR050980">
    <property type="entry name" value="2C_sensor_his_kinase"/>
</dbReference>
<dbReference type="AlphaFoldDB" id="A0A1H5WVP5"/>
<evidence type="ECO:0000256" key="7">
    <source>
        <dbReference type="ARBA" id="ARBA00022679"/>
    </source>
</evidence>
<protein>
    <recommendedName>
        <fullName evidence="3">histidine kinase</fullName>
        <ecNumber evidence="3">2.7.13.3</ecNumber>
    </recommendedName>
</protein>
<evidence type="ECO:0000256" key="14">
    <source>
        <dbReference type="ARBA" id="ARBA00023136"/>
    </source>
</evidence>
<feature type="transmembrane region" description="Helical" evidence="15">
    <location>
        <begin position="162"/>
        <end position="181"/>
    </location>
</feature>
<dbReference type="PANTHER" id="PTHR44936">
    <property type="entry name" value="SENSOR PROTEIN CREC"/>
    <property type="match status" value="1"/>
</dbReference>
<evidence type="ECO:0000256" key="13">
    <source>
        <dbReference type="ARBA" id="ARBA00023012"/>
    </source>
</evidence>
<accession>A0A1H5WVP5</accession>
<evidence type="ECO:0000313" key="19">
    <source>
        <dbReference type="Proteomes" id="UP000236742"/>
    </source>
</evidence>
<keyword evidence="14 15" id="KW-0472">Membrane</keyword>
<keyword evidence="10 18" id="KW-0418">Kinase</keyword>
<evidence type="ECO:0000259" key="17">
    <source>
        <dbReference type="PROSITE" id="PS50885"/>
    </source>
</evidence>
<keyword evidence="11" id="KW-0067">ATP-binding</keyword>
<evidence type="ECO:0000256" key="4">
    <source>
        <dbReference type="ARBA" id="ARBA00022475"/>
    </source>
</evidence>
<dbReference type="GO" id="GO:0000155">
    <property type="term" value="F:phosphorelay sensor kinase activity"/>
    <property type="evidence" value="ECO:0007669"/>
    <property type="project" value="InterPro"/>
</dbReference>
<dbReference type="SUPFAM" id="SSF47384">
    <property type="entry name" value="Homodimeric domain of signal transducing histidine kinase"/>
    <property type="match status" value="1"/>
</dbReference>
<dbReference type="Gene3D" id="1.10.287.130">
    <property type="match status" value="1"/>
</dbReference>
<dbReference type="OrthoDB" id="9804645at2"/>
<dbReference type="GO" id="GO:0005886">
    <property type="term" value="C:plasma membrane"/>
    <property type="evidence" value="ECO:0007669"/>
    <property type="project" value="UniProtKB-SubCell"/>
</dbReference>
<keyword evidence="19" id="KW-1185">Reference proteome</keyword>
<dbReference type="InterPro" id="IPR036097">
    <property type="entry name" value="HisK_dim/P_sf"/>
</dbReference>
<gene>
    <name evidence="18" type="ORF">SAMN05421751_10912</name>
</gene>
<evidence type="ECO:0000256" key="15">
    <source>
        <dbReference type="SAM" id="Phobius"/>
    </source>
</evidence>
<dbReference type="EC" id="2.7.13.3" evidence="3"/>
<dbReference type="CDD" id="cd00082">
    <property type="entry name" value="HisKA"/>
    <property type="match status" value="1"/>
</dbReference>
<dbReference type="Proteomes" id="UP000236742">
    <property type="component" value="Unassembled WGS sequence"/>
</dbReference>
<reference evidence="18 19" key="1">
    <citation type="submission" date="2016-10" db="EMBL/GenBank/DDBJ databases">
        <authorList>
            <person name="de Groot N.N."/>
        </authorList>
    </citation>
    <scope>NUCLEOTIDE SEQUENCE [LARGE SCALE GENOMIC DNA]</scope>
    <source>
        <strain evidence="18 19">DSM 23413</strain>
    </source>
</reference>
<dbReference type="PRINTS" id="PR00344">
    <property type="entry name" value="BCTRLSENSOR"/>
</dbReference>
<proteinExistence type="predicted"/>
<dbReference type="InterPro" id="IPR036890">
    <property type="entry name" value="HATPase_C_sf"/>
</dbReference>
<sequence length="439" mass="48415">MSFTWLKRYMPRSLYARAAMILIVPVLALQAIVTVRFITDDLRGVTRQMTLTVSRELRLLADLAEGAGSPQEALDRLAPYLQTLNMGLRFVPPDQVPATDRIPWSDYSARIVRDTLRAELPETLAVSFLDSGRVSFFFRTDLGPAEVFISRRRVTAATPHQLIVVTISFGLLLTGIAYLYLRNQLRPIAKLAKAAEAFGRGRSVPYTPAGATEVRAAGSAFLDMRNRIERHIEQRTLMLSGVSHDLRTPLTRLRLGLSMLDEDDARPLLQDVAEMERLVETFLDFARGAAEGEPEETDPHDLVRQIVADAQRAGKPVEIAELSGSGALPLRPVAIRRAVENLLDNAVRYGSRAELSVALTDRSLRIRVEDDGPGIPPEQRAEAVRPFTRLDTARNQNKGSSVGLGMAIAMDVARAHGGTLRLGESERLGGLRADIVIAR</sequence>
<dbReference type="InterPro" id="IPR003594">
    <property type="entry name" value="HATPase_dom"/>
</dbReference>
<evidence type="ECO:0000256" key="5">
    <source>
        <dbReference type="ARBA" id="ARBA00022519"/>
    </source>
</evidence>
<dbReference type="PANTHER" id="PTHR44936:SF5">
    <property type="entry name" value="SENSOR HISTIDINE KINASE ENVZ"/>
    <property type="match status" value="1"/>
</dbReference>
<dbReference type="SMART" id="SM00387">
    <property type="entry name" value="HATPase_c"/>
    <property type="match status" value="1"/>
</dbReference>